<sequence>MPEPVLRALPALGVFVGLHLAGVVVLAVISHQVGGWDVPSLLGNRYDSHWYSRIANDGYGPHAPKAYAMFPLFPAMIAVLAPITPGPSWTAGVLIAWGAALAAAWGLYLLGAHLRDRRTGILLVALWAVLPHAVIQVSGYTESLFTAFAAWALYALVSGRWVIAGGLTLVAGLTRPSASALVAAVGLAAAVAVVRGRDGWRPWLCGALAPVGFLGYVGWVGLRMDRWDGYFWVQANEWGSKFDGGGYTVEALWQYLTRRSDIAFYVCAFALLAALLLVVLLAVERWPWPLFVYGAVLFATIVATAGYFHSKARLLVPAFTLLLPIAAGMAKIRVRNAALIIGVLALFSAWYGAYLLLIWRYSP</sequence>
<feature type="transmembrane region" description="Helical" evidence="10">
    <location>
        <begin position="338"/>
        <end position="359"/>
    </location>
</feature>
<dbReference type="PANTHER" id="PTHR12468:SF2">
    <property type="entry name" value="GPI MANNOSYLTRANSFERASE 2"/>
    <property type="match status" value="1"/>
</dbReference>
<feature type="transmembrane region" description="Helical" evidence="10">
    <location>
        <begin position="121"/>
        <end position="139"/>
    </location>
</feature>
<keyword evidence="5" id="KW-0808">Transferase</keyword>
<evidence type="ECO:0000256" key="8">
    <source>
        <dbReference type="ARBA" id="ARBA00022989"/>
    </source>
</evidence>
<dbReference type="InterPro" id="IPR007315">
    <property type="entry name" value="PIG-V/Gpi18"/>
</dbReference>
<keyword evidence="4" id="KW-0328">Glycosyltransferase</keyword>
<evidence type="ECO:0008006" key="13">
    <source>
        <dbReference type="Google" id="ProtNLM"/>
    </source>
</evidence>
<gene>
    <name evidence="11" type="ORF">ACFFIA_40655</name>
</gene>
<feature type="transmembrane region" description="Helical" evidence="10">
    <location>
        <begin position="262"/>
        <end position="282"/>
    </location>
</feature>
<dbReference type="RefSeq" id="WP_377262147.1">
    <property type="nucleotide sequence ID" value="NZ_JBHLUH010000094.1"/>
</dbReference>
<evidence type="ECO:0000256" key="4">
    <source>
        <dbReference type="ARBA" id="ARBA00022676"/>
    </source>
</evidence>
<name>A0ABV6MGS3_9ACTN</name>
<proteinExistence type="predicted"/>
<keyword evidence="6 10" id="KW-0812">Transmembrane</keyword>
<evidence type="ECO:0000256" key="10">
    <source>
        <dbReference type="SAM" id="Phobius"/>
    </source>
</evidence>
<evidence type="ECO:0000256" key="7">
    <source>
        <dbReference type="ARBA" id="ARBA00022824"/>
    </source>
</evidence>
<keyword evidence="9 10" id="KW-0472">Membrane</keyword>
<feature type="transmembrane region" description="Helical" evidence="10">
    <location>
        <begin position="200"/>
        <end position="222"/>
    </location>
</feature>
<evidence type="ECO:0000256" key="6">
    <source>
        <dbReference type="ARBA" id="ARBA00022692"/>
    </source>
</evidence>
<organism evidence="11 12">
    <name type="scientific">Phytohabitans kaempferiae</name>
    <dbReference type="NCBI Taxonomy" id="1620943"/>
    <lineage>
        <taxon>Bacteria</taxon>
        <taxon>Bacillati</taxon>
        <taxon>Actinomycetota</taxon>
        <taxon>Actinomycetes</taxon>
        <taxon>Micromonosporales</taxon>
        <taxon>Micromonosporaceae</taxon>
    </lineage>
</organism>
<dbReference type="Proteomes" id="UP001589867">
    <property type="component" value="Unassembled WGS sequence"/>
</dbReference>
<evidence type="ECO:0000256" key="2">
    <source>
        <dbReference type="ARBA" id="ARBA00004687"/>
    </source>
</evidence>
<keyword evidence="3" id="KW-0337">GPI-anchor biosynthesis</keyword>
<feature type="transmembrane region" description="Helical" evidence="10">
    <location>
        <begin position="6"/>
        <end position="29"/>
    </location>
</feature>
<dbReference type="PANTHER" id="PTHR12468">
    <property type="entry name" value="GPI MANNOSYLTRANSFERASE 2"/>
    <property type="match status" value="1"/>
</dbReference>
<evidence type="ECO:0000313" key="11">
    <source>
        <dbReference type="EMBL" id="MFC0533932.1"/>
    </source>
</evidence>
<protein>
    <recommendedName>
        <fullName evidence="13">Glycosyltransferase RgtA/B/C/D-like domain-containing protein</fullName>
    </recommendedName>
</protein>
<evidence type="ECO:0000256" key="3">
    <source>
        <dbReference type="ARBA" id="ARBA00022502"/>
    </source>
</evidence>
<keyword evidence="12" id="KW-1185">Reference proteome</keyword>
<dbReference type="EMBL" id="JBHLUH010000094">
    <property type="protein sequence ID" value="MFC0533932.1"/>
    <property type="molecule type" value="Genomic_DNA"/>
</dbReference>
<feature type="transmembrane region" description="Helical" evidence="10">
    <location>
        <begin position="288"/>
        <end position="307"/>
    </location>
</feature>
<evidence type="ECO:0000256" key="9">
    <source>
        <dbReference type="ARBA" id="ARBA00023136"/>
    </source>
</evidence>
<accession>A0ABV6MGS3</accession>
<feature type="transmembrane region" description="Helical" evidence="10">
    <location>
        <begin position="89"/>
        <end position="109"/>
    </location>
</feature>
<feature type="transmembrane region" description="Helical" evidence="10">
    <location>
        <begin position="178"/>
        <end position="194"/>
    </location>
</feature>
<comment type="pathway">
    <text evidence="2">Glycolipid biosynthesis; glycosylphosphatidylinositol-anchor biosynthesis.</text>
</comment>
<keyword evidence="8 10" id="KW-1133">Transmembrane helix</keyword>
<comment type="subcellular location">
    <subcellularLocation>
        <location evidence="1">Endoplasmic reticulum membrane</location>
        <topology evidence="1">Multi-pass membrane protein</topology>
    </subcellularLocation>
</comment>
<evidence type="ECO:0000256" key="1">
    <source>
        <dbReference type="ARBA" id="ARBA00004477"/>
    </source>
</evidence>
<reference evidence="11 12" key="1">
    <citation type="submission" date="2024-09" db="EMBL/GenBank/DDBJ databases">
        <authorList>
            <person name="Sun Q."/>
            <person name="Mori K."/>
        </authorList>
    </citation>
    <scope>NUCLEOTIDE SEQUENCE [LARGE SCALE GENOMIC DNA]</scope>
    <source>
        <strain evidence="11 12">TBRC 3947</strain>
    </source>
</reference>
<comment type="caution">
    <text evidence="11">The sequence shown here is derived from an EMBL/GenBank/DDBJ whole genome shotgun (WGS) entry which is preliminary data.</text>
</comment>
<feature type="transmembrane region" description="Helical" evidence="10">
    <location>
        <begin position="151"/>
        <end position="171"/>
    </location>
</feature>
<evidence type="ECO:0000313" key="12">
    <source>
        <dbReference type="Proteomes" id="UP001589867"/>
    </source>
</evidence>
<keyword evidence="7" id="KW-0256">Endoplasmic reticulum</keyword>
<evidence type="ECO:0000256" key="5">
    <source>
        <dbReference type="ARBA" id="ARBA00022679"/>
    </source>
</evidence>